<evidence type="ECO:0000256" key="1">
    <source>
        <dbReference type="SAM" id="MobiDB-lite"/>
    </source>
</evidence>
<reference evidence="3" key="1">
    <citation type="submission" date="2025-08" db="UniProtKB">
        <authorList>
            <consortium name="RefSeq"/>
        </authorList>
    </citation>
    <scope>IDENTIFICATION</scope>
</reference>
<proteinExistence type="predicted"/>
<organism evidence="2 3">
    <name type="scientific">Galendromus occidentalis</name>
    <name type="common">western predatory mite</name>
    <dbReference type="NCBI Taxonomy" id="34638"/>
    <lineage>
        <taxon>Eukaryota</taxon>
        <taxon>Metazoa</taxon>
        <taxon>Ecdysozoa</taxon>
        <taxon>Arthropoda</taxon>
        <taxon>Chelicerata</taxon>
        <taxon>Arachnida</taxon>
        <taxon>Acari</taxon>
        <taxon>Parasitiformes</taxon>
        <taxon>Mesostigmata</taxon>
        <taxon>Gamasina</taxon>
        <taxon>Phytoseioidea</taxon>
        <taxon>Phytoseiidae</taxon>
        <taxon>Typhlodrominae</taxon>
        <taxon>Galendromus</taxon>
    </lineage>
</organism>
<feature type="compositionally biased region" description="Basic and acidic residues" evidence="1">
    <location>
        <begin position="288"/>
        <end position="301"/>
    </location>
</feature>
<feature type="region of interest" description="Disordered" evidence="1">
    <location>
        <begin position="264"/>
        <end position="340"/>
    </location>
</feature>
<keyword evidence="2" id="KW-1185">Reference proteome</keyword>
<name>A0AAJ6QPH9_9ACAR</name>
<sequence length="444" mass="49802">MKGSAPLDVRPLPRGATTRDELRALISKHGSLSESEVIAHINRFVASPWNHKDFINFFKKSGQTVFEVRNDRLFLAISNSTDDSSGDERFMRRKSATKKAIPRPCSSRVNDSGSEVENLASGFNGKLTTEASNDRDLPDGEVSERSSARPVTDNPSPPMSSGTQKVEAPRPLREVFQWSSDEEHGVVGVPRPLVGSGASAQAPLRPLEPPPGFAARASMQAGKPFESDEEDQQAPRLATKEAVFKLVHNRKRYVRSSDVEKLVTMDPDPANRQIPKLSLSSDDEDYSDEKSEPDEPIRNSRPDPPPQLRAAETKPPGPSRDPQEVPRQRRNAKPVAKPKIFVNTGEERGKSFWDTFFTEKEEMEYRESRERDFGKITRDIMNHGRVKRDAAEIYMKYFISIQNWNIDCLSNSQVVAAVLSLIAADEDGEMLQQLREVEYDRQAV</sequence>
<dbReference type="AlphaFoldDB" id="A0AAJ6QPH9"/>
<evidence type="ECO:0000313" key="2">
    <source>
        <dbReference type="Proteomes" id="UP000694867"/>
    </source>
</evidence>
<dbReference type="Proteomes" id="UP000694867">
    <property type="component" value="Unplaced"/>
</dbReference>
<feature type="region of interest" description="Disordered" evidence="1">
    <location>
        <begin position="78"/>
        <end position="170"/>
    </location>
</feature>
<dbReference type="RefSeq" id="XP_003741620.1">
    <property type="nucleotide sequence ID" value="XM_003741572.2"/>
</dbReference>
<feature type="compositionally biased region" description="Basic and acidic residues" evidence="1">
    <location>
        <begin position="132"/>
        <end position="147"/>
    </location>
</feature>
<dbReference type="KEGG" id="goe:100908073"/>
<gene>
    <name evidence="3" type="primary">LOC100908073</name>
</gene>
<accession>A0AAJ6QPH9</accession>
<feature type="region of interest" description="Disordered" evidence="1">
    <location>
        <begin position="187"/>
        <end position="237"/>
    </location>
</feature>
<dbReference type="GeneID" id="100908073"/>
<feature type="compositionally biased region" description="Basic residues" evidence="1">
    <location>
        <begin position="91"/>
        <end position="101"/>
    </location>
</feature>
<protein>
    <submittedName>
        <fullName evidence="3">Nucleolar protein dao-5</fullName>
    </submittedName>
</protein>
<evidence type="ECO:0000313" key="3">
    <source>
        <dbReference type="RefSeq" id="XP_003741620.1"/>
    </source>
</evidence>